<dbReference type="Pfam" id="PF00089">
    <property type="entry name" value="Trypsin"/>
    <property type="match status" value="1"/>
</dbReference>
<dbReference type="GO" id="GO:0035821">
    <property type="term" value="P:modulation of process of another organism"/>
    <property type="evidence" value="ECO:0007669"/>
    <property type="project" value="UniProtKB-ARBA"/>
</dbReference>
<evidence type="ECO:0000256" key="6">
    <source>
        <dbReference type="ARBA" id="ARBA00023157"/>
    </source>
</evidence>
<evidence type="ECO:0000313" key="11">
    <source>
        <dbReference type="Proteomes" id="UP001652642"/>
    </source>
</evidence>
<evidence type="ECO:0000256" key="7">
    <source>
        <dbReference type="ARBA" id="ARBA00023180"/>
    </source>
</evidence>
<feature type="signal peptide" evidence="9">
    <location>
        <begin position="1"/>
        <end position="23"/>
    </location>
</feature>
<dbReference type="InterPro" id="IPR018114">
    <property type="entry name" value="TRYPSIN_HIS"/>
</dbReference>
<keyword evidence="3 9" id="KW-0732">Signal</keyword>
<keyword evidence="5 8" id="KW-0720">Serine protease</keyword>
<keyword evidence="4 8" id="KW-0378">Hydrolase</keyword>
<sequence length="298" mass="32185">MLILRSQLVVWLLQLTMLQGTTSSEAACGQPVISTRIVGGQPATEGEWPWQVSISMNGQHICGGSLIAEQWVLSAAHCFPYAVDYDVQLGVYQLMNPSSDSVTSTVQQIIPHPDFNGHDGSSGDLALLKLTSPVNFTDYILPVCLPRSSTEFPSGTNCSVTGWGKIGENDPLESPKTLQELEVPLIDRETCNAMYNINPDEEFGMNPIKPDMLCAGYEEGKKDACQGDSGGPLVCPSDGVWILAGVVSWGDGCAQPNRPGIYTSVPYYADWIQEKMNGGLSNTPTITLLLISLALTLW</sequence>
<dbReference type="AlphaFoldDB" id="A0A6J0V030"/>
<gene>
    <name evidence="12" type="primary">LOC110088365</name>
</gene>
<keyword evidence="7" id="KW-0325">Glycoprotein</keyword>
<dbReference type="GeneID" id="110088365"/>
<evidence type="ECO:0000256" key="3">
    <source>
        <dbReference type="ARBA" id="ARBA00022729"/>
    </source>
</evidence>
<dbReference type="InterPro" id="IPR033116">
    <property type="entry name" value="TRYPSIN_SER"/>
</dbReference>
<dbReference type="PRINTS" id="PR00722">
    <property type="entry name" value="CHYMOTRYPSIN"/>
</dbReference>
<evidence type="ECO:0000313" key="12">
    <source>
        <dbReference type="RefSeq" id="XP_020666247.2"/>
    </source>
</evidence>
<dbReference type="GO" id="GO:0005576">
    <property type="term" value="C:extracellular region"/>
    <property type="evidence" value="ECO:0007669"/>
    <property type="project" value="UniProtKB-ARBA"/>
</dbReference>
<dbReference type="Proteomes" id="UP001652642">
    <property type="component" value="Chromosome 6"/>
</dbReference>
<comment type="similarity">
    <text evidence="1">Belongs to the peptidase S1 family. Snake venom subfamily.</text>
</comment>
<evidence type="ECO:0000256" key="8">
    <source>
        <dbReference type="RuleBase" id="RU363034"/>
    </source>
</evidence>
<accession>A0A6J0V030</accession>
<dbReference type="InterPro" id="IPR001254">
    <property type="entry name" value="Trypsin_dom"/>
</dbReference>
<proteinExistence type="inferred from homology"/>
<dbReference type="PROSITE" id="PS00134">
    <property type="entry name" value="TRYPSIN_HIS"/>
    <property type="match status" value="1"/>
</dbReference>
<evidence type="ECO:0000256" key="4">
    <source>
        <dbReference type="ARBA" id="ARBA00022801"/>
    </source>
</evidence>
<evidence type="ECO:0000256" key="2">
    <source>
        <dbReference type="ARBA" id="ARBA00022670"/>
    </source>
</evidence>
<keyword evidence="11" id="KW-1185">Reference proteome</keyword>
<evidence type="ECO:0000256" key="1">
    <source>
        <dbReference type="ARBA" id="ARBA00009228"/>
    </source>
</evidence>
<name>A0A6J0V030_9SAUR</name>
<dbReference type="SUPFAM" id="SSF50494">
    <property type="entry name" value="Trypsin-like serine proteases"/>
    <property type="match status" value="1"/>
</dbReference>
<dbReference type="RefSeq" id="XP_020666247.2">
    <property type="nucleotide sequence ID" value="XM_020810588.2"/>
</dbReference>
<dbReference type="CDD" id="cd00190">
    <property type="entry name" value="Tryp_SPc"/>
    <property type="match status" value="1"/>
</dbReference>
<dbReference type="GO" id="GO:0006508">
    <property type="term" value="P:proteolysis"/>
    <property type="evidence" value="ECO:0007669"/>
    <property type="project" value="UniProtKB-KW"/>
</dbReference>
<dbReference type="PANTHER" id="PTHR24253:SF144">
    <property type="entry name" value="CHYMOTRYPSIN-LIKE PROTEASE CTRL-1-RELATED"/>
    <property type="match status" value="1"/>
</dbReference>
<dbReference type="PROSITE" id="PS50240">
    <property type="entry name" value="TRYPSIN_DOM"/>
    <property type="match status" value="1"/>
</dbReference>
<dbReference type="OrthoDB" id="93664at2759"/>
<dbReference type="PANTHER" id="PTHR24253">
    <property type="entry name" value="TRANSMEMBRANE PROTEASE SERINE"/>
    <property type="match status" value="1"/>
</dbReference>
<dbReference type="InterPro" id="IPR043504">
    <property type="entry name" value="Peptidase_S1_PA_chymotrypsin"/>
</dbReference>
<dbReference type="KEGG" id="pvt:110088365"/>
<dbReference type="InParanoid" id="A0A6J0V030"/>
<dbReference type="GO" id="GO:0004252">
    <property type="term" value="F:serine-type endopeptidase activity"/>
    <property type="evidence" value="ECO:0007669"/>
    <property type="project" value="InterPro"/>
</dbReference>
<feature type="chain" id="PRO_5047512095" evidence="9">
    <location>
        <begin position="24"/>
        <end position="298"/>
    </location>
</feature>
<evidence type="ECO:0000256" key="9">
    <source>
        <dbReference type="SAM" id="SignalP"/>
    </source>
</evidence>
<dbReference type="InterPro" id="IPR001314">
    <property type="entry name" value="Peptidase_S1A"/>
</dbReference>
<feature type="domain" description="Peptidase S1" evidence="10">
    <location>
        <begin position="37"/>
        <end position="277"/>
    </location>
</feature>
<keyword evidence="6" id="KW-1015">Disulfide bond</keyword>
<evidence type="ECO:0000256" key="5">
    <source>
        <dbReference type="ARBA" id="ARBA00022825"/>
    </source>
</evidence>
<organism evidence="11 12">
    <name type="scientific">Pogona vitticeps</name>
    <name type="common">central bearded dragon</name>
    <dbReference type="NCBI Taxonomy" id="103695"/>
    <lineage>
        <taxon>Eukaryota</taxon>
        <taxon>Metazoa</taxon>
        <taxon>Chordata</taxon>
        <taxon>Craniata</taxon>
        <taxon>Vertebrata</taxon>
        <taxon>Euteleostomi</taxon>
        <taxon>Lepidosauria</taxon>
        <taxon>Squamata</taxon>
        <taxon>Bifurcata</taxon>
        <taxon>Unidentata</taxon>
        <taxon>Episquamata</taxon>
        <taxon>Toxicofera</taxon>
        <taxon>Iguania</taxon>
        <taxon>Acrodonta</taxon>
        <taxon>Agamidae</taxon>
        <taxon>Amphibolurinae</taxon>
        <taxon>Pogona</taxon>
    </lineage>
</organism>
<dbReference type="PROSITE" id="PS00135">
    <property type="entry name" value="TRYPSIN_SER"/>
    <property type="match status" value="1"/>
</dbReference>
<dbReference type="SMART" id="SM00020">
    <property type="entry name" value="Tryp_SPc"/>
    <property type="match status" value="1"/>
</dbReference>
<keyword evidence="2 8" id="KW-0645">Protease</keyword>
<reference evidence="12" key="1">
    <citation type="submission" date="2025-08" db="UniProtKB">
        <authorList>
            <consortium name="RefSeq"/>
        </authorList>
    </citation>
    <scope>IDENTIFICATION</scope>
</reference>
<protein>
    <submittedName>
        <fullName evidence="12">Prostasin-like</fullName>
    </submittedName>
</protein>
<dbReference type="Gene3D" id="2.40.10.10">
    <property type="entry name" value="Trypsin-like serine proteases"/>
    <property type="match status" value="2"/>
</dbReference>
<evidence type="ECO:0000259" key="10">
    <source>
        <dbReference type="PROSITE" id="PS50240"/>
    </source>
</evidence>
<dbReference type="InterPro" id="IPR009003">
    <property type="entry name" value="Peptidase_S1_PA"/>
</dbReference>